<comment type="caution">
    <text evidence="7">The sequence shown here is derived from an EMBL/GenBank/DDBJ whole genome shotgun (WGS) entry which is preliminary data.</text>
</comment>
<keyword evidence="5" id="KW-0143">Chaperone</keyword>
<dbReference type="SMART" id="SM00382">
    <property type="entry name" value="AAA"/>
    <property type="match status" value="1"/>
</dbReference>
<evidence type="ECO:0000256" key="1">
    <source>
        <dbReference type="ARBA" id="ARBA00009625"/>
    </source>
</evidence>
<reference evidence="7 8" key="1">
    <citation type="submission" date="2017-04" db="EMBL/GenBank/DDBJ databases">
        <title>Novel microbial lineages endemic to geothermal iron-oxide mats fill important gaps in the evolutionary history of Archaea.</title>
        <authorList>
            <person name="Jay Z.J."/>
            <person name="Beam J.P."/>
            <person name="Dlakic M."/>
            <person name="Rusch D.B."/>
            <person name="Kozubal M.A."/>
            <person name="Inskeep W.P."/>
        </authorList>
    </citation>
    <scope>NUCLEOTIDE SEQUENCE [LARGE SCALE GENOMIC DNA]</scope>
    <source>
        <strain evidence="7">OSP_D</strain>
    </source>
</reference>
<evidence type="ECO:0000259" key="6">
    <source>
        <dbReference type="SMART" id="SM00382"/>
    </source>
</evidence>
<evidence type="ECO:0000313" key="7">
    <source>
        <dbReference type="EMBL" id="PSN83715.1"/>
    </source>
</evidence>
<dbReference type="GO" id="GO:0003924">
    <property type="term" value="F:GTPase activity"/>
    <property type="evidence" value="ECO:0007669"/>
    <property type="project" value="InterPro"/>
</dbReference>
<proteinExistence type="inferred from homology"/>
<dbReference type="Pfam" id="PF03308">
    <property type="entry name" value="MeaB"/>
    <property type="match status" value="1"/>
</dbReference>
<dbReference type="PANTHER" id="PTHR43087:SF1">
    <property type="entry name" value="LAO_AO TRANSPORT SYSTEM ATPASE"/>
    <property type="match status" value="1"/>
</dbReference>
<evidence type="ECO:0000256" key="5">
    <source>
        <dbReference type="ARBA" id="ARBA00023186"/>
    </source>
</evidence>
<evidence type="ECO:0000256" key="2">
    <source>
        <dbReference type="ARBA" id="ARBA00022741"/>
    </source>
</evidence>
<dbReference type="GO" id="GO:0005525">
    <property type="term" value="F:GTP binding"/>
    <property type="evidence" value="ECO:0007669"/>
    <property type="project" value="UniProtKB-KW"/>
</dbReference>
<dbReference type="AlphaFoldDB" id="A0A2R6ABK9"/>
<dbReference type="NCBIfam" id="TIGR00750">
    <property type="entry name" value="lao"/>
    <property type="match status" value="1"/>
</dbReference>
<keyword evidence="3" id="KW-0378">Hydrolase</keyword>
<dbReference type="InterPro" id="IPR003593">
    <property type="entry name" value="AAA+_ATPase"/>
</dbReference>
<evidence type="ECO:0000256" key="4">
    <source>
        <dbReference type="ARBA" id="ARBA00023134"/>
    </source>
</evidence>
<dbReference type="PANTHER" id="PTHR43087">
    <property type="entry name" value="LYSINE/ARGININE/ORNITHINE TRANSPORT SYSTEM KINASE"/>
    <property type="match status" value="1"/>
</dbReference>
<feature type="domain" description="AAA+ ATPase" evidence="6">
    <location>
        <begin position="51"/>
        <end position="201"/>
    </location>
</feature>
<sequence length="318" mass="35076">MEELSDELSTLLERFKTRDTRALARIITLAERSADFSERLLDALGEQTHRRAHVIGVTGAPGVGKSTLIDKLVLKFREKGKSVGVIAIDPSSVFSGGAVLGDRSRMNRLSVDPQVFIRSFGTAGELGGLSRGARDAIKILRAFGKDVIIVETTGTGQNEVDVALYVHTSVVVTMPGLGDDLQLMEAGFPEIGDVFVLNKSDLAGSDASYAELKNMVQLRYAERAWKPRVIKTVGVSAQGVDELLRALEEHYDHLVSSGELALRENAGFRKEVEEIIKERLEHELKRYLENRFSEQSVNHNPYKVAKSLLGEFTKLLKV</sequence>
<dbReference type="InterPro" id="IPR005129">
    <property type="entry name" value="GTPase_ArgK"/>
</dbReference>
<gene>
    <name evidence="7" type="ORF">B9Q01_03610</name>
</gene>
<dbReference type="EMBL" id="NEXC01000016">
    <property type="protein sequence ID" value="PSN83715.1"/>
    <property type="molecule type" value="Genomic_DNA"/>
</dbReference>
<dbReference type="CDD" id="cd03114">
    <property type="entry name" value="MMAA-like"/>
    <property type="match status" value="1"/>
</dbReference>
<dbReference type="Proteomes" id="UP000240880">
    <property type="component" value="Unassembled WGS sequence"/>
</dbReference>
<dbReference type="Gene3D" id="3.40.50.300">
    <property type="entry name" value="P-loop containing nucleotide triphosphate hydrolases"/>
    <property type="match status" value="1"/>
</dbReference>
<accession>A0A2R6ABK9</accession>
<organism evidence="7 8">
    <name type="scientific">Candidatus Marsarchaeota G1 archaeon OSP_D</name>
    <dbReference type="NCBI Taxonomy" id="1978155"/>
    <lineage>
        <taxon>Archaea</taxon>
        <taxon>Candidatus Marsarchaeota</taxon>
        <taxon>Candidatus Marsarchaeota group 1</taxon>
    </lineage>
</organism>
<dbReference type="SUPFAM" id="SSF52540">
    <property type="entry name" value="P-loop containing nucleoside triphosphate hydrolases"/>
    <property type="match status" value="1"/>
</dbReference>
<evidence type="ECO:0000313" key="8">
    <source>
        <dbReference type="Proteomes" id="UP000240880"/>
    </source>
</evidence>
<dbReference type="InterPro" id="IPR027417">
    <property type="entry name" value="P-loop_NTPase"/>
</dbReference>
<name>A0A2R6ABK9_9ARCH</name>
<dbReference type="InterPro" id="IPR052040">
    <property type="entry name" value="GTPase/Isobutyryl-CoA_mutase"/>
</dbReference>
<evidence type="ECO:0000256" key="3">
    <source>
        <dbReference type="ARBA" id="ARBA00022801"/>
    </source>
</evidence>
<keyword evidence="4" id="KW-0342">GTP-binding</keyword>
<protein>
    <recommendedName>
        <fullName evidence="6">AAA+ ATPase domain-containing protein</fullName>
    </recommendedName>
</protein>
<keyword evidence="2" id="KW-0547">Nucleotide-binding</keyword>
<comment type="similarity">
    <text evidence="1">Belongs to the SIMIBI class G3E GTPase family. ArgK/MeaB subfamily.</text>
</comment>